<protein>
    <submittedName>
        <fullName evidence="1">Uncharacterized protein</fullName>
    </submittedName>
</protein>
<comment type="caution">
    <text evidence="1">The sequence shown here is derived from an EMBL/GenBank/DDBJ whole genome shotgun (WGS) entry which is preliminary data.</text>
</comment>
<name>A0A6A4RUG5_SCOMX</name>
<dbReference type="EMBL" id="VEVO01000024">
    <property type="protein sequence ID" value="KAF0022682.1"/>
    <property type="molecule type" value="Genomic_DNA"/>
</dbReference>
<evidence type="ECO:0000313" key="1">
    <source>
        <dbReference type="EMBL" id="KAF0022682.1"/>
    </source>
</evidence>
<dbReference type="Proteomes" id="UP000438429">
    <property type="component" value="Unassembled WGS sequence"/>
</dbReference>
<organism evidence="1 2">
    <name type="scientific">Scophthalmus maximus</name>
    <name type="common">Turbot</name>
    <name type="synonym">Psetta maxima</name>
    <dbReference type="NCBI Taxonomy" id="52904"/>
    <lineage>
        <taxon>Eukaryota</taxon>
        <taxon>Metazoa</taxon>
        <taxon>Chordata</taxon>
        <taxon>Craniata</taxon>
        <taxon>Vertebrata</taxon>
        <taxon>Euteleostomi</taxon>
        <taxon>Actinopterygii</taxon>
        <taxon>Neopterygii</taxon>
        <taxon>Teleostei</taxon>
        <taxon>Neoteleostei</taxon>
        <taxon>Acanthomorphata</taxon>
        <taxon>Carangaria</taxon>
        <taxon>Pleuronectiformes</taxon>
        <taxon>Pleuronectoidei</taxon>
        <taxon>Scophthalmidae</taxon>
        <taxon>Scophthalmus</taxon>
    </lineage>
</organism>
<reference evidence="1 2" key="1">
    <citation type="submission" date="2019-06" db="EMBL/GenBank/DDBJ databases">
        <title>Draft genomes of female and male turbot (Scophthalmus maximus).</title>
        <authorList>
            <person name="Xu H."/>
            <person name="Xu X.-W."/>
            <person name="Shao C."/>
            <person name="Chen S."/>
        </authorList>
    </citation>
    <scope>NUCLEOTIDE SEQUENCE [LARGE SCALE GENOMIC DNA]</scope>
    <source>
        <strain evidence="1">Ysfricsl-2016a</strain>
        <tissue evidence="1">Blood</tissue>
    </source>
</reference>
<evidence type="ECO:0000313" key="2">
    <source>
        <dbReference type="Proteomes" id="UP000438429"/>
    </source>
</evidence>
<proteinExistence type="predicted"/>
<accession>A0A6A4RUG5</accession>
<gene>
    <name evidence="1" type="ORF">F2P81_025074</name>
</gene>
<dbReference type="AlphaFoldDB" id="A0A6A4RUG5"/>
<sequence length="67" mass="7150">MCILLSDTTDDQAKSIPERLTDGDVNAEQHASLLHSHVRCKCAVSPGLNESFVLSCHTDSGIAVSPQ</sequence>